<feature type="transmembrane region" description="Helical" evidence="1">
    <location>
        <begin position="54"/>
        <end position="75"/>
    </location>
</feature>
<feature type="transmembrane region" description="Helical" evidence="1">
    <location>
        <begin position="182"/>
        <end position="205"/>
    </location>
</feature>
<feature type="transmembrane region" description="Helical" evidence="1">
    <location>
        <begin position="347"/>
        <end position="370"/>
    </location>
</feature>
<proteinExistence type="predicted"/>
<accession>A0ABU8N6H2</accession>
<feature type="transmembrane region" description="Helical" evidence="1">
    <location>
        <begin position="377"/>
        <end position="394"/>
    </location>
</feature>
<protein>
    <recommendedName>
        <fullName evidence="4">O-antigen ligase-like membrane protein</fullName>
    </recommendedName>
</protein>
<keyword evidence="1" id="KW-0812">Transmembrane</keyword>
<feature type="transmembrane region" description="Helical" evidence="1">
    <location>
        <begin position="113"/>
        <end position="134"/>
    </location>
</feature>
<sequence length="436" mass="44397">MRADTPGDGGPRPAIGSSVSAFVPLWIAGLGFLWWPVVAGLETARGVRPASRPVVVRLLRVLALVLTISLVANVLGGQVALGRAAGSALAILVWLSVAVVITRWSGPGTRPSLVLGLGAIGALQGLLSGVAALLHPSPMSTLTTLAGQVAGSGLGDSGVAAWLSHDLAYDDFFGPDEIVRSAGMMASAAWSGGFAGLAAVALAACARPVVRLLGGRWWLGAALLALNLVSVYLSYTRLTWVLTVLGLVAVAAAALARLVLGDRAHLALLPALLLGAAIYVVAPPLDVQALLTDADELRPDSSMARALSYTLGIDMTTGGDVPTQLFGFGAKPTVASLPYGVGSESTYVSLLVRGGTIALLVFVAALGAAFWVCLRRADWVGGLLLVLLAAHAVVEDLDVGTLTPLVLVAVLAAPARPVAEASGRGTRDGRPRVGVP</sequence>
<gene>
    <name evidence="2" type="ORF">WCD41_15720</name>
</gene>
<keyword evidence="1" id="KW-1133">Transmembrane helix</keyword>
<feature type="transmembrane region" description="Helical" evidence="1">
    <location>
        <begin position="267"/>
        <end position="285"/>
    </location>
</feature>
<reference evidence="2 3" key="1">
    <citation type="submission" date="2024-03" db="EMBL/GenBank/DDBJ databases">
        <title>Actinomycetospora sp. OC33-EN06, a novel actinomycete isolated from wild orchid (Aerides multiflora).</title>
        <authorList>
            <person name="Suriyachadkun C."/>
        </authorList>
    </citation>
    <scope>NUCLEOTIDE SEQUENCE [LARGE SCALE GENOMIC DNA]</scope>
    <source>
        <strain evidence="2 3">OC33-EN06</strain>
    </source>
</reference>
<feature type="transmembrane region" description="Helical" evidence="1">
    <location>
        <begin position="81"/>
        <end position="101"/>
    </location>
</feature>
<organism evidence="2 3">
    <name type="scientific">Actinomycetospora aeridis</name>
    <dbReference type="NCBI Taxonomy" id="3129231"/>
    <lineage>
        <taxon>Bacteria</taxon>
        <taxon>Bacillati</taxon>
        <taxon>Actinomycetota</taxon>
        <taxon>Actinomycetes</taxon>
        <taxon>Pseudonocardiales</taxon>
        <taxon>Pseudonocardiaceae</taxon>
        <taxon>Actinomycetospora</taxon>
    </lineage>
</organism>
<dbReference type="RefSeq" id="WP_337714398.1">
    <property type="nucleotide sequence ID" value="NZ_JBBEGL010000004.1"/>
</dbReference>
<name>A0ABU8N6H2_9PSEU</name>
<feature type="transmembrane region" description="Helical" evidence="1">
    <location>
        <begin position="217"/>
        <end position="235"/>
    </location>
</feature>
<evidence type="ECO:0000313" key="3">
    <source>
        <dbReference type="Proteomes" id="UP001370100"/>
    </source>
</evidence>
<dbReference type="Proteomes" id="UP001370100">
    <property type="component" value="Unassembled WGS sequence"/>
</dbReference>
<feature type="transmembrane region" description="Helical" evidence="1">
    <location>
        <begin position="241"/>
        <end position="260"/>
    </location>
</feature>
<evidence type="ECO:0008006" key="4">
    <source>
        <dbReference type="Google" id="ProtNLM"/>
    </source>
</evidence>
<keyword evidence="3" id="KW-1185">Reference proteome</keyword>
<dbReference type="EMBL" id="JBBEGL010000004">
    <property type="protein sequence ID" value="MEJ2887908.1"/>
    <property type="molecule type" value="Genomic_DNA"/>
</dbReference>
<evidence type="ECO:0000256" key="1">
    <source>
        <dbReference type="SAM" id="Phobius"/>
    </source>
</evidence>
<keyword evidence="1" id="KW-0472">Membrane</keyword>
<evidence type="ECO:0000313" key="2">
    <source>
        <dbReference type="EMBL" id="MEJ2887908.1"/>
    </source>
</evidence>
<feature type="transmembrane region" description="Helical" evidence="1">
    <location>
        <begin position="20"/>
        <end position="42"/>
    </location>
</feature>
<comment type="caution">
    <text evidence="2">The sequence shown here is derived from an EMBL/GenBank/DDBJ whole genome shotgun (WGS) entry which is preliminary data.</text>
</comment>